<feature type="region of interest" description="Disordered" evidence="5">
    <location>
        <begin position="318"/>
        <end position="371"/>
    </location>
</feature>
<keyword evidence="6" id="KW-0732">Signal</keyword>
<dbReference type="PANTHER" id="PTHR12883">
    <property type="entry name" value="ADIPOCYTE-SPECIFIC PROTEIN 4-RELATED"/>
    <property type="match status" value="1"/>
</dbReference>
<sequence>MSISRKLLTLFICLALLSLSLVSAVDVETKEALSEPAIEPPVEVKTLPKPIQISDFYVEFVLIAVIGAYLTQYFRGKGVNEKLAKQWLSTYLPLFRENFAHIGNDKGHFLMKDGHADYMFYATGRAHCRYLMGNIKFISRHDASGLMVNLYFQSVDLITMVVHMNEGEYDDFFFSIVPKKKAHIIRKDRYDINTFGRQINQTKLPNSFCIFTEHSEVTDLILCEELIKALEECEEYVEEICFSDQPSAQPTSLEDKPVKTISVSFRLPSANDMHKVAQLHELTMYLIDYVAERAHFTRECKNKLKKSREEAAKVILKATSQDREEAIQQRKAEERRKKQAEVSKMSPEAQRKFEEKQKKKESRKKKSAIRM</sequence>
<dbReference type="InterPro" id="IPR012879">
    <property type="entry name" value="CCDC47"/>
</dbReference>
<evidence type="ECO:0000256" key="6">
    <source>
        <dbReference type="SAM" id="SignalP"/>
    </source>
</evidence>
<evidence type="ECO:0000313" key="8">
    <source>
        <dbReference type="Proteomes" id="UP001479436"/>
    </source>
</evidence>
<evidence type="ECO:0008006" key="9">
    <source>
        <dbReference type="Google" id="ProtNLM"/>
    </source>
</evidence>
<dbReference type="Pfam" id="PF07946">
    <property type="entry name" value="CCDC47"/>
    <property type="match status" value="1"/>
</dbReference>
<proteinExistence type="predicted"/>
<feature type="compositionally biased region" description="Basic residues" evidence="5">
    <location>
        <begin position="359"/>
        <end position="371"/>
    </location>
</feature>
<feature type="chain" id="PRO_5047325385" description="DUF1682-domain-containing protein" evidence="6">
    <location>
        <begin position="25"/>
        <end position="371"/>
    </location>
</feature>
<keyword evidence="8" id="KW-1185">Reference proteome</keyword>
<dbReference type="Proteomes" id="UP001479436">
    <property type="component" value="Unassembled WGS sequence"/>
</dbReference>
<keyword evidence="3" id="KW-1133">Transmembrane helix</keyword>
<evidence type="ECO:0000256" key="3">
    <source>
        <dbReference type="ARBA" id="ARBA00022989"/>
    </source>
</evidence>
<keyword evidence="4" id="KW-0472">Membrane</keyword>
<evidence type="ECO:0000256" key="5">
    <source>
        <dbReference type="SAM" id="MobiDB-lite"/>
    </source>
</evidence>
<evidence type="ECO:0000256" key="1">
    <source>
        <dbReference type="ARBA" id="ARBA00004167"/>
    </source>
</evidence>
<name>A0ABR2W5I0_9FUNG</name>
<protein>
    <recommendedName>
        <fullName evidence="9">DUF1682-domain-containing protein</fullName>
    </recommendedName>
</protein>
<accession>A0ABR2W5I0</accession>
<feature type="compositionally biased region" description="Basic and acidic residues" evidence="5">
    <location>
        <begin position="349"/>
        <end position="358"/>
    </location>
</feature>
<evidence type="ECO:0000256" key="2">
    <source>
        <dbReference type="ARBA" id="ARBA00022692"/>
    </source>
</evidence>
<dbReference type="PANTHER" id="PTHR12883:SF0">
    <property type="entry name" value="PAT COMPLEX SUBUNIT CCDC47"/>
    <property type="match status" value="1"/>
</dbReference>
<organism evidence="7 8">
    <name type="scientific">Basidiobolus ranarum</name>
    <dbReference type="NCBI Taxonomy" id="34480"/>
    <lineage>
        <taxon>Eukaryota</taxon>
        <taxon>Fungi</taxon>
        <taxon>Fungi incertae sedis</taxon>
        <taxon>Zoopagomycota</taxon>
        <taxon>Entomophthoromycotina</taxon>
        <taxon>Basidiobolomycetes</taxon>
        <taxon>Basidiobolales</taxon>
        <taxon>Basidiobolaceae</taxon>
        <taxon>Basidiobolus</taxon>
    </lineage>
</organism>
<keyword evidence="2" id="KW-0812">Transmembrane</keyword>
<comment type="caution">
    <text evidence="7">The sequence shown here is derived from an EMBL/GenBank/DDBJ whole genome shotgun (WGS) entry which is preliminary data.</text>
</comment>
<evidence type="ECO:0000256" key="4">
    <source>
        <dbReference type="ARBA" id="ARBA00023136"/>
    </source>
</evidence>
<evidence type="ECO:0000313" key="7">
    <source>
        <dbReference type="EMBL" id="KAK9720793.1"/>
    </source>
</evidence>
<feature type="signal peptide" evidence="6">
    <location>
        <begin position="1"/>
        <end position="24"/>
    </location>
</feature>
<reference evidence="7 8" key="1">
    <citation type="submission" date="2023-04" db="EMBL/GenBank/DDBJ databases">
        <title>Genome of Basidiobolus ranarum AG-B5.</title>
        <authorList>
            <person name="Stajich J.E."/>
            <person name="Carter-House D."/>
            <person name="Gryganskyi A."/>
        </authorList>
    </citation>
    <scope>NUCLEOTIDE SEQUENCE [LARGE SCALE GENOMIC DNA]</scope>
    <source>
        <strain evidence="7 8">AG-B5</strain>
    </source>
</reference>
<gene>
    <name evidence="7" type="ORF">K7432_003896</name>
</gene>
<comment type="subcellular location">
    <subcellularLocation>
        <location evidence="1">Membrane</location>
        <topology evidence="1">Single-pass membrane protein</topology>
    </subcellularLocation>
</comment>
<feature type="compositionally biased region" description="Basic and acidic residues" evidence="5">
    <location>
        <begin position="320"/>
        <end position="341"/>
    </location>
</feature>
<dbReference type="EMBL" id="JASJQH010007001">
    <property type="protein sequence ID" value="KAK9720793.1"/>
    <property type="molecule type" value="Genomic_DNA"/>
</dbReference>